<proteinExistence type="predicted"/>
<feature type="compositionally biased region" description="Low complexity" evidence="1">
    <location>
        <begin position="12"/>
        <end position="23"/>
    </location>
</feature>
<keyword evidence="3" id="KW-1185">Reference proteome</keyword>
<dbReference type="Proteomes" id="UP000230002">
    <property type="component" value="Unassembled WGS sequence"/>
</dbReference>
<reference evidence="2 3" key="1">
    <citation type="journal article" date="2015" name="Sci. Rep.">
        <title>Chromosome-level genome map provides insights into diverse defense mechanisms in the medicinal fungus Ganoderma sinense.</title>
        <authorList>
            <person name="Zhu Y."/>
            <person name="Xu J."/>
            <person name="Sun C."/>
            <person name="Zhou S."/>
            <person name="Xu H."/>
            <person name="Nelson D.R."/>
            <person name="Qian J."/>
            <person name="Song J."/>
            <person name="Luo H."/>
            <person name="Xiang L."/>
            <person name="Li Y."/>
            <person name="Xu Z."/>
            <person name="Ji A."/>
            <person name="Wang L."/>
            <person name="Lu S."/>
            <person name="Hayward A."/>
            <person name="Sun W."/>
            <person name="Li X."/>
            <person name="Schwartz D.C."/>
            <person name="Wang Y."/>
            <person name="Chen S."/>
        </authorList>
    </citation>
    <scope>NUCLEOTIDE SEQUENCE [LARGE SCALE GENOMIC DNA]</scope>
    <source>
        <strain evidence="2 3">ZZ0214-1</strain>
    </source>
</reference>
<protein>
    <submittedName>
        <fullName evidence="2">Uncharacterized protein</fullName>
    </submittedName>
</protein>
<gene>
    <name evidence="2" type="ORF">GSI_15594</name>
</gene>
<dbReference type="AlphaFoldDB" id="A0A2G8RNK7"/>
<evidence type="ECO:0000313" key="3">
    <source>
        <dbReference type="Proteomes" id="UP000230002"/>
    </source>
</evidence>
<name>A0A2G8RNK7_9APHY</name>
<dbReference type="EMBL" id="AYKW01000069">
    <property type="protein sequence ID" value="PIL22898.1"/>
    <property type="molecule type" value="Genomic_DNA"/>
</dbReference>
<organism evidence="2 3">
    <name type="scientific">Ganoderma sinense ZZ0214-1</name>
    <dbReference type="NCBI Taxonomy" id="1077348"/>
    <lineage>
        <taxon>Eukaryota</taxon>
        <taxon>Fungi</taxon>
        <taxon>Dikarya</taxon>
        <taxon>Basidiomycota</taxon>
        <taxon>Agaricomycotina</taxon>
        <taxon>Agaricomycetes</taxon>
        <taxon>Polyporales</taxon>
        <taxon>Polyporaceae</taxon>
        <taxon>Ganoderma</taxon>
    </lineage>
</organism>
<evidence type="ECO:0000313" key="2">
    <source>
        <dbReference type="EMBL" id="PIL22898.1"/>
    </source>
</evidence>
<sequence length="209" mass="23717">MSEAVPDLIQPLESSLEGLTLEEPSYRKGPQPELEKFPALGYPPLPDAEPEDDDSCFLLGWPLHEVMENLVAAARYKLKCLEALKYLEDGAKYHHIWTTAIPRDNCKGVNPPVDSAEEDFWFLTIGSSKNKNSADGQLDKRPSEAQFRWFRDVLGKDPCWVLVERSLYTIVEPSVWARAPCCQDAKWGNEGKQAHQVDLETGKWVSYHE</sequence>
<evidence type="ECO:0000256" key="1">
    <source>
        <dbReference type="SAM" id="MobiDB-lite"/>
    </source>
</evidence>
<feature type="region of interest" description="Disordered" evidence="1">
    <location>
        <begin position="1"/>
        <end position="45"/>
    </location>
</feature>
<accession>A0A2G8RNK7</accession>
<comment type="caution">
    <text evidence="2">The sequence shown here is derived from an EMBL/GenBank/DDBJ whole genome shotgun (WGS) entry which is preliminary data.</text>
</comment>